<evidence type="ECO:0000313" key="1">
    <source>
        <dbReference type="EMBL" id="TPV33424.1"/>
    </source>
</evidence>
<protein>
    <submittedName>
        <fullName evidence="1">Uncharacterized protein</fullName>
    </submittedName>
</protein>
<name>A0A506PIL8_9FLAO</name>
<evidence type="ECO:0000313" key="2">
    <source>
        <dbReference type="Proteomes" id="UP000317332"/>
    </source>
</evidence>
<organism evidence="1 2">
    <name type="scientific">Paucihalobacter ruber</name>
    <dbReference type="NCBI Taxonomy" id="2567861"/>
    <lineage>
        <taxon>Bacteria</taxon>
        <taxon>Pseudomonadati</taxon>
        <taxon>Bacteroidota</taxon>
        <taxon>Flavobacteriia</taxon>
        <taxon>Flavobacteriales</taxon>
        <taxon>Flavobacteriaceae</taxon>
        <taxon>Paucihalobacter</taxon>
    </lineage>
</organism>
<dbReference type="EMBL" id="VHIQ01000004">
    <property type="protein sequence ID" value="TPV33424.1"/>
    <property type="molecule type" value="Genomic_DNA"/>
</dbReference>
<dbReference type="OrthoDB" id="797757at2"/>
<dbReference type="AlphaFoldDB" id="A0A506PIL8"/>
<reference evidence="1 2" key="1">
    <citation type="submission" date="2019-06" db="EMBL/GenBank/DDBJ databases">
        <title>Flavobacteriaceae Paucihalobacterium erythroidium CWB-1, complete genome.</title>
        <authorList>
            <person name="Wu S."/>
        </authorList>
    </citation>
    <scope>NUCLEOTIDE SEQUENCE [LARGE SCALE GENOMIC DNA]</scope>
    <source>
        <strain evidence="1 2">CWB-1</strain>
    </source>
</reference>
<comment type="caution">
    <text evidence="1">The sequence shown here is derived from an EMBL/GenBank/DDBJ whole genome shotgun (WGS) entry which is preliminary data.</text>
</comment>
<proteinExistence type="predicted"/>
<gene>
    <name evidence="1" type="ORF">FJ651_10075</name>
</gene>
<accession>A0A506PIL8</accession>
<keyword evidence="2" id="KW-1185">Reference proteome</keyword>
<sequence length="107" mass="12065">MKNTISLETAQAWANRWKEAQNNNKTPHIAAFLIPGTDVSEALKPEKAVDVRTYMGIDETNTTRLIIVGVDEKGNDLIDEVNGYYIYDFTLPCPEYCNNIPPFIVSK</sequence>
<dbReference type="Proteomes" id="UP000317332">
    <property type="component" value="Unassembled WGS sequence"/>
</dbReference>
<dbReference type="RefSeq" id="WP_140990386.1">
    <property type="nucleotide sequence ID" value="NZ_VHIQ01000004.1"/>
</dbReference>